<sequence>MHEMGIALQIAEIAKSAIPKTPADLKVKAVNLRVGKLTAIVPDSLRFCFEIVAKDTPLAGAELNIEEIPIVAVCKECYTETIITDADFSCEKCKSGKLDIISGRELTVSSIEVADPGEMEQAQKKSKKKK</sequence>
<dbReference type="AlphaFoldDB" id="A0A1M6T2M6"/>
<evidence type="ECO:0000313" key="6">
    <source>
        <dbReference type="EMBL" id="SHK51150.1"/>
    </source>
</evidence>
<keyword evidence="7" id="KW-1185">Reference proteome</keyword>
<dbReference type="NCBIfam" id="TIGR00100">
    <property type="entry name" value="hypA"/>
    <property type="match status" value="1"/>
</dbReference>
<evidence type="ECO:0000256" key="1">
    <source>
        <dbReference type="ARBA" id="ARBA00010748"/>
    </source>
</evidence>
<feature type="binding site" evidence="5">
    <location>
        <position position="77"/>
    </location>
    <ligand>
        <name>Zn(2+)</name>
        <dbReference type="ChEBI" id="CHEBI:29105"/>
    </ligand>
</feature>
<dbReference type="Proteomes" id="UP000183994">
    <property type="component" value="Unassembled WGS sequence"/>
</dbReference>
<keyword evidence="4 5" id="KW-0862">Zinc</keyword>
<dbReference type="RefSeq" id="WP_073477620.1">
    <property type="nucleotide sequence ID" value="NZ_FQZU01000026.1"/>
</dbReference>
<dbReference type="PANTHER" id="PTHR34535:SF3">
    <property type="entry name" value="HYDROGENASE MATURATION FACTOR HYPA"/>
    <property type="match status" value="1"/>
</dbReference>
<organism evidence="6 7">
    <name type="scientific">Desulfatibacillum alkenivorans DSM 16219</name>
    <dbReference type="NCBI Taxonomy" id="1121393"/>
    <lineage>
        <taxon>Bacteria</taxon>
        <taxon>Pseudomonadati</taxon>
        <taxon>Thermodesulfobacteriota</taxon>
        <taxon>Desulfobacteria</taxon>
        <taxon>Desulfobacterales</taxon>
        <taxon>Desulfatibacillaceae</taxon>
        <taxon>Desulfatibacillum</taxon>
    </lineage>
</organism>
<dbReference type="GO" id="GO:0008270">
    <property type="term" value="F:zinc ion binding"/>
    <property type="evidence" value="ECO:0007669"/>
    <property type="project" value="UniProtKB-UniRule"/>
</dbReference>
<dbReference type="GO" id="GO:0051604">
    <property type="term" value="P:protein maturation"/>
    <property type="evidence" value="ECO:0007669"/>
    <property type="project" value="InterPro"/>
</dbReference>
<gene>
    <name evidence="5" type="primary">hypA</name>
    <name evidence="6" type="ORF">SAMN02745216_03576</name>
</gene>
<dbReference type="Gene3D" id="3.30.2320.80">
    <property type="match status" value="1"/>
</dbReference>
<comment type="function">
    <text evidence="5">Involved in the maturation of [NiFe] hydrogenases. Required for nickel insertion into the metal center of the hydrogenase.</text>
</comment>
<feature type="binding site" evidence="5">
    <location>
        <position position="90"/>
    </location>
    <ligand>
        <name>Zn(2+)</name>
        <dbReference type="ChEBI" id="CHEBI:29105"/>
    </ligand>
</feature>
<protein>
    <recommendedName>
        <fullName evidence="5">Hydrogenase maturation factor HypA</fullName>
    </recommendedName>
</protein>
<dbReference type="GO" id="GO:0016151">
    <property type="term" value="F:nickel cation binding"/>
    <property type="evidence" value="ECO:0007669"/>
    <property type="project" value="UniProtKB-UniRule"/>
</dbReference>
<accession>A0A1M6T2M6</accession>
<feature type="binding site" evidence="5">
    <location>
        <position position="2"/>
    </location>
    <ligand>
        <name>Ni(2+)</name>
        <dbReference type="ChEBI" id="CHEBI:49786"/>
    </ligand>
</feature>
<dbReference type="InterPro" id="IPR000688">
    <property type="entry name" value="HypA/HybF"/>
</dbReference>
<dbReference type="STRING" id="1121393.SAMN02745216_03576"/>
<dbReference type="OrthoDB" id="9800361at2"/>
<feature type="binding site" evidence="5">
    <location>
        <position position="74"/>
    </location>
    <ligand>
        <name>Zn(2+)</name>
        <dbReference type="ChEBI" id="CHEBI:29105"/>
    </ligand>
</feature>
<evidence type="ECO:0000256" key="4">
    <source>
        <dbReference type="ARBA" id="ARBA00022833"/>
    </source>
</evidence>
<dbReference type="PANTHER" id="PTHR34535">
    <property type="entry name" value="HYDROGENASE MATURATION FACTOR HYPA"/>
    <property type="match status" value="1"/>
</dbReference>
<evidence type="ECO:0000256" key="5">
    <source>
        <dbReference type="HAMAP-Rule" id="MF_00213"/>
    </source>
</evidence>
<evidence type="ECO:0000256" key="2">
    <source>
        <dbReference type="ARBA" id="ARBA00022596"/>
    </source>
</evidence>
<reference evidence="7" key="1">
    <citation type="submission" date="2016-11" db="EMBL/GenBank/DDBJ databases">
        <authorList>
            <person name="Varghese N."/>
            <person name="Submissions S."/>
        </authorList>
    </citation>
    <scope>NUCLEOTIDE SEQUENCE [LARGE SCALE GENOMIC DNA]</scope>
    <source>
        <strain evidence="7">DSM 16219</strain>
    </source>
</reference>
<name>A0A1M6T2M6_9BACT</name>
<dbReference type="PROSITE" id="PS01249">
    <property type="entry name" value="HYPA"/>
    <property type="match status" value="1"/>
</dbReference>
<feature type="binding site" evidence="5">
    <location>
        <position position="93"/>
    </location>
    <ligand>
        <name>Zn(2+)</name>
        <dbReference type="ChEBI" id="CHEBI:29105"/>
    </ligand>
</feature>
<keyword evidence="2 5" id="KW-0533">Nickel</keyword>
<dbReference type="HAMAP" id="MF_00213">
    <property type="entry name" value="HypA_HybF"/>
    <property type="match status" value="1"/>
</dbReference>
<proteinExistence type="inferred from homology"/>
<dbReference type="PIRSF" id="PIRSF004761">
    <property type="entry name" value="Hydrgn_mat_HypA"/>
    <property type="match status" value="1"/>
</dbReference>
<dbReference type="Pfam" id="PF01155">
    <property type="entry name" value="HypA"/>
    <property type="match status" value="1"/>
</dbReference>
<evidence type="ECO:0000256" key="3">
    <source>
        <dbReference type="ARBA" id="ARBA00022723"/>
    </source>
</evidence>
<dbReference type="InterPro" id="IPR020538">
    <property type="entry name" value="Hydgase_Ni_incorp_HypA/HybF_CS"/>
</dbReference>
<comment type="similarity">
    <text evidence="1 5">Belongs to the HypA/HybF family.</text>
</comment>
<evidence type="ECO:0000313" key="7">
    <source>
        <dbReference type="Proteomes" id="UP000183994"/>
    </source>
</evidence>
<dbReference type="EMBL" id="FQZU01000026">
    <property type="protein sequence ID" value="SHK51150.1"/>
    <property type="molecule type" value="Genomic_DNA"/>
</dbReference>
<keyword evidence="3 5" id="KW-0479">Metal-binding</keyword>